<dbReference type="Pfam" id="PF00646">
    <property type="entry name" value="F-box"/>
    <property type="match status" value="1"/>
</dbReference>
<sequence length="351" mass="40066">MSGGAQHDQPAGGLCQFTHLSTELVMHVLDYVEPVDFLIFRKTCRPFHSITHSRIFWTKALNRLCERYGLFKPTFPLDRMSLQELEHAATSPHRFIETINYDDEEGLKVLPFQSRIHPLRPSAESIVAPCSVDTFTLIPGGRFLLTNGRHEIILWDLGYNPKQYLKPWPLSAEHGYNVGAEGEMRAVAPTPDGKQLLVAAEIWDLHHRRASIVIYQVDPAMTAPQFRQIAKLDLDLPEVTYQLTDDNYDGSAGFVHFVTNSNTAIVWCSPYFILWNWVENHWLQMGLFGMLFGVFANGVRFRSRAVDRGIRRGRDSDLGRPNHTHDSPVPYRGQPFPKNMRLHRLLAGLGH</sequence>
<keyword evidence="2" id="KW-1133">Transmembrane helix</keyword>
<dbReference type="InterPro" id="IPR001810">
    <property type="entry name" value="F-box_dom"/>
</dbReference>
<feature type="domain" description="F-box" evidence="3">
    <location>
        <begin position="14"/>
        <end position="60"/>
    </location>
</feature>
<feature type="region of interest" description="Disordered" evidence="1">
    <location>
        <begin position="312"/>
        <end position="331"/>
    </location>
</feature>
<dbReference type="CDD" id="cd09917">
    <property type="entry name" value="F-box_SF"/>
    <property type="match status" value="1"/>
</dbReference>
<evidence type="ECO:0000313" key="4">
    <source>
        <dbReference type="EMBL" id="TEB37362.1"/>
    </source>
</evidence>
<dbReference type="InterPro" id="IPR036047">
    <property type="entry name" value="F-box-like_dom_sf"/>
</dbReference>
<keyword evidence="2" id="KW-0812">Transmembrane</keyword>
<evidence type="ECO:0000313" key="5">
    <source>
        <dbReference type="Proteomes" id="UP000298030"/>
    </source>
</evidence>
<feature type="compositionally biased region" description="Basic and acidic residues" evidence="1">
    <location>
        <begin position="312"/>
        <end position="326"/>
    </location>
</feature>
<protein>
    <recommendedName>
        <fullName evidence="3">F-box domain-containing protein</fullName>
    </recommendedName>
</protein>
<keyword evidence="5" id="KW-1185">Reference proteome</keyword>
<dbReference type="Proteomes" id="UP000298030">
    <property type="component" value="Unassembled WGS sequence"/>
</dbReference>
<dbReference type="SUPFAM" id="SSF81383">
    <property type="entry name" value="F-box domain"/>
    <property type="match status" value="1"/>
</dbReference>
<dbReference type="EMBL" id="QPFP01000004">
    <property type="protein sequence ID" value="TEB37362.1"/>
    <property type="molecule type" value="Genomic_DNA"/>
</dbReference>
<dbReference type="PROSITE" id="PS50181">
    <property type="entry name" value="FBOX"/>
    <property type="match status" value="1"/>
</dbReference>
<organism evidence="4 5">
    <name type="scientific">Coprinellus micaceus</name>
    <name type="common">Glistening ink-cap mushroom</name>
    <name type="synonym">Coprinus micaceus</name>
    <dbReference type="NCBI Taxonomy" id="71717"/>
    <lineage>
        <taxon>Eukaryota</taxon>
        <taxon>Fungi</taxon>
        <taxon>Dikarya</taxon>
        <taxon>Basidiomycota</taxon>
        <taxon>Agaricomycotina</taxon>
        <taxon>Agaricomycetes</taxon>
        <taxon>Agaricomycetidae</taxon>
        <taxon>Agaricales</taxon>
        <taxon>Agaricineae</taxon>
        <taxon>Psathyrellaceae</taxon>
        <taxon>Coprinellus</taxon>
    </lineage>
</organism>
<evidence type="ECO:0000256" key="2">
    <source>
        <dbReference type="SAM" id="Phobius"/>
    </source>
</evidence>
<reference evidence="4 5" key="1">
    <citation type="journal article" date="2019" name="Nat. Ecol. Evol.">
        <title>Megaphylogeny resolves global patterns of mushroom evolution.</title>
        <authorList>
            <person name="Varga T."/>
            <person name="Krizsan K."/>
            <person name="Foldi C."/>
            <person name="Dima B."/>
            <person name="Sanchez-Garcia M."/>
            <person name="Sanchez-Ramirez S."/>
            <person name="Szollosi G.J."/>
            <person name="Szarkandi J.G."/>
            <person name="Papp V."/>
            <person name="Albert L."/>
            <person name="Andreopoulos W."/>
            <person name="Angelini C."/>
            <person name="Antonin V."/>
            <person name="Barry K.W."/>
            <person name="Bougher N.L."/>
            <person name="Buchanan P."/>
            <person name="Buyck B."/>
            <person name="Bense V."/>
            <person name="Catcheside P."/>
            <person name="Chovatia M."/>
            <person name="Cooper J."/>
            <person name="Damon W."/>
            <person name="Desjardin D."/>
            <person name="Finy P."/>
            <person name="Geml J."/>
            <person name="Haridas S."/>
            <person name="Hughes K."/>
            <person name="Justo A."/>
            <person name="Karasinski D."/>
            <person name="Kautmanova I."/>
            <person name="Kiss B."/>
            <person name="Kocsube S."/>
            <person name="Kotiranta H."/>
            <person name="LaButti K.M."/>
            <person name="Lechner B.E."/>
            <person name="Liimatainen K."/>
            <person name="Lipzen A."/>
            <person name="Lukacs Z."/>
            <person name="Mihaltcheva S."/>
            <person name="Morgado L.N."/>
            <person name="Niskanen T."/>
            <person name="Noordeloos M.E."/>
            <person name="Ohm R.A."/>
            <person name="Ortiz-Santana B."/>
            <person name="Ovrebo C."/>
            <person name="Racz N."/>
            <person name="Riley R."/>
            <person name="Savchenko A."/>
            <person name="Shiryaev A."/>
            <person name="Soop K."/>
            <person name="Spirin V."/>
            <person name="Szebenyi C."/>
            <person name="Tomsovsky M."/>
            <person name="Tulloss R.E."/>
            <person name="Uehling J."/>
            <person name="Grigoriev I.V."/>
            <person name="Vagvolgyi C."/>
            <person name="Papp T."/>
            <person name="Martin F.M."/>
            <person name="Miettinen O."/>
            <person name="Hibbett D.S."/>
            <person name="Nagy L.G."/>
        </authorList>
    </citation>
    <scope>NUCLEOTIDE SEQUENCE [LARGE SCALE GENOMIC DNA]</scope>
    <source>
        <strain evidence="4 5">FP101781</strain>
    </source>
</reference>
<evidence type="ECO:0000256" key="1">
    <source>
        <dbReference type="SAM" id="MobiDB-lite"/>
    </source>
</evidence>
<dbReference type="OrthoDB" id="2688364at2759"/>
<dbReference type="Gene3D" id="1.20.1280.50">
    <property type="match status" value="1"/>
</dbReference>
<dbReference type="AlphaFoldDB" id="A0A4Y7TUT9"/>
<dbReference type="SUPFAM" id="SSF82171">
    <property type="entry name" value="DPP6 N-terminal domain-like"/>
    <property type="match status" value="1"/>
</dbReference>
<gene>
    <name evidence="4" type="ORF">FA13DRAFT_901156</name>
</gene>
<accession>A0A4Y7TUT9</accession>
<name>A0A4Y7TUT9_COPMI</name>
<dbReference type="SMART" id="SM00256">
    <property type="entry name" value="FBOX"/>
    <property type="match status" value="1"/>
</dbReference>
<evidence type="ECO:0000259" key="3">
    <source>
        <dbReference type="PROSITE" id="PS50181"/>
    </source>
</evidence>
<proteinExistence type="predicted"/>
<comment type="caution">
    <text evidence="4">The sequence shown here is derived from an EMBL/GenBank/DDBJ whole genome shotgun (WGS) entry which is preliminary data.</text>
</comment>
<keyword evidence="2" id="KW-0472">Membrane</keyword>
<feature type="transmembrane region" description="Helical" evidence="2">
    <location>
        <begin position="282"/>
        <end position="301"/>
    </location>
</feature>